<dbReference type="EMBL" id="CP047045">
    <property type="protein sequence ID" value="QGZ97005.1"/>
    <property type="molecule type" value="Genomic_DNA"/>
</dbReference>
<feature type="region of interest" description="Disordered" evidence="1">
    <location>
        <begin position="129"/>
        <end position="156"/>
    </location>
</feature>
<gene>
    <name evidence="2" type="ORF">DSM104635_03870</name>
</gene>
<keyword evidence="3" id="KW-1185">Reference proteome</keyword>
<dbReference type="Proteomes" id="UP000431269">
    <property type="component" value="Chromosome"/>
</dbReference>
<organism evidence="2 3">
    <name type="scientific">Terricaulis silvestris</name>
    <dbReference type="NCBI Taxonomy" id="2686094"/>
    <lineage>
        <taxon>Bacteria</taxon>
        <taxon>Pseudomonadati</taxon>
        <taxon>Pseudomonadota</taxon>
        <taxon>Alphaproteobacteria</taxon>
        <taxon>Caulobacterales</taxon>
        <taxon>Caulobacteraceae</taxon>
        <taxon>Terricaulis</taxon>
    </lineage>
</organism>
<name>A0A6I6MN98_9CAUL</name>
<accession>A0A6I6MN98</accession>
<dbReference type="AlphaFoldDB" id="A0A6I6MN98"/>
<evidence type="ECO:0000313" key="2">
    <source>
        <dbReference type="EMBL" id="QGZ97005.1"/>
    </source>
</evidence>
<evidence type="ECO:0000256" key="1">
    <source>
        <dbReference type="SAM" id="MobiDB-lite"/>
    </source>
</evidence>
<evidence type="ECO:0000313" key="3">
    <source>
        <dbReference type="Proteomes" id="UP000431269"/>
    </source>
</evidence>
<dbReference type="KEGG" id="tsv:DSM104635_03870"/>
<sequence>MGVEAFKRVAVGLASIAVSGFERHCRAMRFIIPLVALALLAACETTTATAPTATPTPTASAPASSRVGQMLATAGRDNAATQADVVRLLGAPDIERHEGAGTALTYRLENCALLLLFVADQRNAMRLAEAHPSARRPSEPAPSLETCAAEASNRGS</sequence>
<protein>
    <submittedName>
        <fullName evidence="2">Uncharacterized protein</fullName>
    </submittedName>
</protein>
<reference evidence="3" key="1">
    <citation type="submission" date="2019-12" db="EMBL/GenBank/DDBJ databases">
        <title>Complete genome of Terracaulis silvestris 0127_4.</title>
        <authorList>
            <person name="Vieira S."/>
            <person name="Riedel T."/>
            <person name="Sproer C."/>
            <person name="Pascual J."/>
            <person name="Boedeker C."/>
            <person name="Overmann J."/>
        </authorList>
    </citation>
    <scope>NUCLEOTIDE SEQUENCE [LARGE SCALE GENOMIC DNA]</scope>
    <source>
        <strain evidence="3">0127_4</strain>
    </source>
</reference>
<proteinExistence type="predicted"/>